<name>A0ABU2ZPF1_9ALTE</name>
<evidence type="ECO:0000313" key="12">
    <source>
        <dbReference type="Proteomes" id="UP001253545"/>
    </source>
</evidence>
<dbReference type="Proteomes" id="UP001253545">
    <property type="component" value="Unassembled WGS sequence"/>
</dbReference>
<evidence type="ECO:0000256" key="6">
    <source>
        <dbReference type="ARBA" id="ARBA00023139"/>
    </source>
</evidence>
<dbReference type="InterPro" id="IPR019734">
    <property type="entry name" value="TPR_rpt"/>
</dbReference>
<comment type="caution">
    <text evidence="11">The sequence shown here is derived from an EMBL/GenBank/DDBJ whole genome shotgun (WGS) entry which is preliminary data.</text>
</comment>
<evidence type="ECO:0000256" key="8">
    <source>
        <dbReference type="PIRNR" id="PIRNR004654"/>
    </source>
</evidence>
<dbReference type="InterPro" id="IPR023605">
    <property type="entry name" value="Lipoprotein_NlpI"/>
</dbReference>
<evidence type="ECO:0000256" key="1">
    <source>
        <dbReference type="ARBA" id="ARBA00022475"/>
    </source>
</evidence>
<keyword evidence="3" id="KW-0677">Repeat</keyword>
<dbReference type="InterPro" id="IPR011990">
    <property type="entry name" value="TPR-like_helical_dom_sf"/>
</dbReference>
<dbReference type="PROSITE" id="PS50005">
    <property type="entry name" value="TPR"/>
    <property type="match status" value="1"/>
</dbReference>
<keyword evidence="5 8" id="KW-0472">Membrane</keyword>
<gene>
    <name evidence="11" type="primary">nlpI</name>
    <name evidence="11" type="ORF">RM552_06540</name>
</gene>
<dbReference type="NCBIfam" id="NF008391">
    <property type="entry name" value="PRK11189.1"/>
    <property type="match status" value="1"/>
</dbReference>
<keyword evidence="1 8" id="KW-1003">Cell membrane</keyword>
<dbReference type="SUPFAM" id="SSF48452">
    <property type="entry name" value="TPR-like"/>
    <property type="match status" value="1"/>
</dbReference>
<dbReference type="RefSeq" id="WP_311367968.1">
    <property type="nucleotide sequence ID" value="NZ_JAVRHX010000001.1"/>
</dbReference>
<protein>
    <recommendedName>
        <fullName evidence="8">Lipoprotein NlpI</fullName>
    </recommendedName>
</protein>
<feature type="chain" id="PRO_5045725069" description="Lipoprotein NlpI" evidence="10">
    <location>
        <begin position="27"/>
        <end position="299"/>
    </location>
</feature>
<dbReference type="PANTHER" id="PTHR44858:SF1">
    <property type="entry name" value="UDP-N-ACETYLGLUCOSAMINE--PEPTIDE N-ACETYLGLUCOSAMINYLTRANSFERASE SPINDLY-RELATED"/>
    <property type="match status" value="1"/>
</dbReference>
<comment type="subunit">
    <text evidence="8">Homodimer.</text>
</comment>
<evidence type="ECO:0000256" key="3">
    <source>
        <dbReference type="ARBA" id="ARBA00022737"/>
    </source>
</evidence>
<dbReference type="InterPro" id="IPR050498">
    <property type="entry name" value="Ycf3"/>
</dbReference>
<reference evidence="11 12" key="1">
    <citation type="submission" date="2023-09" db="EMBL/GenBank/DDBJ databases">
        <authorList>
            <person name="Rey-Velasco X."/>
        </authorList>
    </citation>
    <scope>NUCLEOTIDE SEQUENCE [LARGE SCALE GENOMIC DNA]</scope>
    <source>
        <strain evidence="11 12">P117</strain>
    </source>
</reference>
<evidence type="ECO:0000256" key="5">
    <source>
        <dbReference type="ARBA" id="ARBA00023136"/>
    </source>
</evidence>
<comment type="function">
    <text evidence="8">May be involved in cell division.</text>
</comment>
<evidence type="ECO:0000313" key="11">
    <source>
        <dbReference type="EMBL" id="MDT0594497.1"/>
    </source>
</evidence>
<dbReference type="Gene3D" id="1.25.40.10">
    <property type="entry name" value="Tetratricopeptide repeat domain"/>
    <property type="match status" value="1"/>
</dbReference>
<evidence type="ECO:0000256" key="2">
    <source>
        <dbReference type="ARBA" id="ARBA00022729"/>
    </source>
</evidence>
<feature type="signal peptide" evidence="10">
    <location>
        <begin position="1"/>
        <end position="26"/>
    </location>
</feature>
<evidence type="ECO:0000256" key="9">
    <source>
        <dbReference type="PROSITE-ProRule" id="PRU00339"/>
    </source>
</evidence>
<keyword evidence="4 9" id="KW-0802">TPR repeat</keyword>
<dbReference type="EMBL" id="JAVRHX010000001">
    <property type="protein sequence ID" value="MDT0594497.1"/>
    <property type="molecule type" value="Genomic_DNA"/>
</dbReference>
<evidence type="ECO:0000256" key="4">
    <source>
        <dbReference type="ARBA" id="ARBA00022803"/>
    </source>
</evidence>
<keyword evidence="2 10" id="KW-0732">Signal</keyword>
<evidence type="ECO:0000256" key="7">
    <source>
        <dbReference type="ARBA" id="ARBA00023288"/>
    </source>
</evidence>
<proteinExistence type="predicted"/>
<keyword evidence="6" id="KW-0564">Palmitate</keyword>
<dbReference type="SMART" id="SM00028">
    <property type="entry name" value="TPR"/>
    <property type="match status" value="3"/>
</dbReference>
<keyword evidence="12" id="KW-1185">Reference proteome</keyword>
<organism evidence="11 12">
    <name type="scientific">Glaciecola petra</name>
    <dbReference type="NCBI Taxonomy" id="3075602"/>
    <lineage>
        <taxon>Bacteria</taxon>
        <taxon>Pseudomonadati</taxon>
        <taxon>Pseudomonadota</taxon>
        <taxon>Gammaproteobacteria</taxon>
        <taxon>Alteromonadales</taxon>
        <taxon>Alteromonadaceae</taxon>
        <taxon>Glaciecola</taxon>
    </lineage>
</organism>
<accession>A0ABU2ZPF1</accession>
<comment type="subcellular location">
    <subcellularLocation>
        <location evidence="8">Cell membrane</location>
    </subcellularLocation>
</comment>
<keyword evidence="7 11" id="KW-0449">Lipoprotein</keyword>
<feature type="repeat" description="TPR" evidence="9">
    <location>
        <begin position="105"/>
        <end position="138"/>
    </location>
</feature>
<dbReference type="PROSITE" id="PS51257">
    <property type="entry name" value="PROKAR_LIPOPROTEIN"/>
    <property type="match status" value="1"/>
</dbReference>
<dbReference type="PIRSF" id="PIRSF004654">
    <property type="entry name" value="NlpI"/>
    <property type="match status" value="1"/>
</dbReference>
<dbReference type="PANTHER" id="PTHR44858">
    <property type="entry name" value="TETRATRICOPEPTIDE REPEAT PROTEIN 6"/>
    <property type="match status" value="1"/>
</dbReference>
<evidence type="ECO:0000256" key="10">
    <source>
        <dbReference type="SAM" id="SignalP"/>
    </source>
</evidence>
<sequence length="299" mass="33994">MINLKIVKHFILTLAMLIAVSGCASRGDNYDPVISGLLLTEPEPVSARSQLAIAQYTNYLYRAQMTDTERADLLLKRGFYYDAIGLASLARMDYAEAIKLNPLLAEAHNSVGVHYIQAGMFMRAYESFDSSLEINPEYDYALLNRGIALYYGGRSELAQSDTLAFLQNDESDPFRVLWHFIIAQGVDQETALQTLSTHREKLPNDNWATSIVDFYLSRKSESEVIADLLTDVSSQTQLNNRLCEAYFYLGKHFASEGNVSRAENYFKLSLSTNVYDYAEHKYARIELTNLRQERRSRAQ</sequence>